<dbReference type="EMBL" id="LT629791">
    <property type="protein sequence ID" value="SDU46437.1"/>
    <property type="molecule type" value="Genomic_DNA"/>
</dbReference>
<dbReference type="Proteomes" id="UP000182977">
    <property type="component" value="Chromosome I"/>
</dbReference>
<evidence type="ECO:0000256" key="2">
    <source>
        <dbReference type="ARBA" id="ARBA00022801"/>
    </source>
</evidence>
<dbReference type="InterPro" id="IPR015797">
    <property type="entry name" value="NUDIX_hydrolase-like_dom_sf"/>
</dbReference>
<evidence type="ECO:0000259" key="4">
    <source>
        <dbReference type="PROSITE" id="PS51462"/>
    </source>
</evidence>
<evidence type="ECO:0000313" key="6">
    <source>
        <dbReference type="Proteomes" id="UP000182977"/>
    </source>
</evidence>
<dbReference type="Pfam" id="PF00293">
    <property type="entry name" value="NUDIX"/>
    <property type="match status" value="1"/>
</dbReference>
<evidence type="ECO:0000256" key="1">
    <source>
        <dbReference type="ARBA" id="ARBA00001946"/>
    </source>
</evidence>
<name>A0A1H2IQJ0_9ACTN</name>
<dbReference type="GO" id="GO:0016787">
    <property type="term" value="F:hydrolase activity"/>
    <property type="evidence" value="ECO:0007669"/>
    <property type="project" value="UniProtKB-KW"/>
</dbReference>
<proteinExistence type="predicted"/>
<dbReference type="OrthoDB" id="4247482at2"/>
<gene>
    <name evidence="5" type="ORF">SAMN04488563_1928</name>
</gene>
<feature type="domain" description="Nudix hydrolase" evidence="4">
    <location>
        <begin position="29"/>
        <end position="161"/>
    </location>
</feature>
<dbReference type="PANTHER" id="PTHR43046:SF12">
    <property type="entry name" value="GDP-MANNOSE MANNOSYL HYDROLASE"/>
    <property type="match status" value="1"/>
</dbReference>
<dbReference type="PANTHER" id="PTHR43046">
    <property type="entry name" value="GDP-MANNOSE MANNOSYL HYDROLASE"/>
    <property type="match status" value="1"/>
</dbReference>
<dbReference type="PROSITE" id="PS51462">
    <property type="entry name" value="NUDIX"/>
    <property type="match status" value="1"/>
</dbReference>
<keyword evidence="6" id="KW-1185">Reference proteome</keyword>
<dbReference type="PROSITE" id="PS00893">
    <property type="entry name" value="NUDIX_BOX"/>
    <property type="match status" value="1"/>
</dbReference>
<sequence length="178" mass="19030">MAEPGFEDDVYAEGAPEREFHAGIAARLPRKSVSGGALVRDEAGLILFLEPTYKPALEIPGGVAEADESPLQACRREVREEIGLDLPIGRALVIDWIPVRGPWPDQLAFVFDGGVLDAAAIARITPDPVEVGGFAFRSLAGAGERLRPSMARRLAAARLALEIGETLYAEFGRPVRGG</sequence>
<evidence type="ECO:0000256" key="3">
    <source>
        <dbReference type="ARBA" id="ARBA00022842"/>
    </source>
</evidence>
<keyword evidence="3" id="KW-0460">Magnesium</keyword>
<dbReference type="AlphaFoldDB" id="A0A1H2IQJ0"/>
<dbReference type="SUPFAM" id="SSF55811">
    <property type="entry name" value="Nudix"/>
    <property type="match status" value="1"/>
</dbReference>
<protein>
    <submittedName>
        <fullName evidence="5">ADP-ribose pyrophosphatase YjhB, NUDIX family</fullName>
    </submittedName>
</protein>
<dbReference type="InterPro" id="IPR000086">
    <property type="entry name" value="NUDIX_hydrolase_dom"/>
</dbReference>
<evidence type="ECO:0000313" key="5">
    <source>
        <dbReference type="EMBL" id="SDU46437.1"/>
    </source>
</evidence>
<comment type="cofactor">
    <cofactor evidence="1">
        <name>Mg(2+)</name>
        <dbReference type="ChEBI" id="CHEBI:18420"/>
    </cofactor>
</comment>
<dbReference type="STRING" id="419479.SAMN04488563_1928"/>
<dbReference type="InterPro" id="IPR020084">
    <property type="entry name" value="NUDIX_hydrolase_CS"/>
</dbReference>
<organism evidence="5 6">
    <name type="scientific">Jiangella alkaliphila</name>
    <dbReference type="NCBI Taxonomy" id="419479"/>
    <lineage>
        <taxon>Bacteria</taxon>
        <taxon>Bacillati</taxon>
        <taxon>Actinomycetota</taxon>
        <taxon>Actinomycetes</taxon>
        <taxon>Jiangellales</taxon>
        <taxon>Jiangellaceae</taxon>
        <taxon>Jiangella</taxon>
    </lineage>
</organism>
<keyword evidence="2" id="KW-0378">Hydrolase</keyword>
<dbReference type="CDD" id="cd18876">
    <property type="entry name" value="NUDIX_Hydrolase"/>
    <property type="match status" value="1"/>
</dbReference>
<dbReference type="Gene3D" id="3.90.79.10">
    <property type="entry name" value="Nucleoside Triphosphate Pyrophosphohydrolase"/>
    <property type="match status" value="1"/>
</dbReference>
<reference evidence="6" key="1">
    <citation type="submission" date="2016-10" db="EMBL/GenBank/DDBJ databases">
        <authorList>
            <person name="Varghese N."/>
            <person name="Submissions S."/>
        </authorList>
    </citation>
    <scope>NUCLEOTIDE SEQUENCE [LARGE SCALE GENOMIC DNA]</scope>
    <source>
        <strain evidence="6">DSM 45079</strain>
    </source>
</reference>
<dbReference type="RefSeq" id="WP_052762713.1">
    <property type="nucleotide sequence ID" value="NZ_LBMC01000019.1"/>
</dbReference>
<accession>A0A1H2IQJ0</accession>